<dbReference type="NCBIfam" id="NF011635">
    <property type="entry name" value="PRK15061.1"/>
    <property type="match status" value="1"/>
</dbReference>
<comment type="cofactor">
    <cofactor evidence="8">
        <name>heme b</name>
        <dbReference type="ChEBI" id="CHEBI:60344"/>
    </cofactor>
    <text evidence="8">Binds 1 heme b (iron(II)-protoporphyrin IX) group per dimer.</text>
</comment>
<comment type="similarity">
    <text evidence="8 9">Belongs to the peroxidase family. Peroxidase/catalase subfamily.</text>
</comment>
<dbReference type="PANTHER" id="PTHR30555">
    <property type="entry name" value="HYDROPEROXIDASE I, BIFUNCTIONAL CATALASE-PEROXIDASE"/>
    <property type="match status" value="1"/>
</dbReference>
<dbReference type="PRINTS" id="PR00460">
    <property type="entry name" value="BPEROXIDASE"/>
</dbReference>
<feature type="binding site" description="axial binding residue" evidence="8">
    <location>
        <position position="272"/>
    </location>
    <ligand>
        <name>heme b</name>
        <dbReference type="ChEBI" id="CHEBI:60344"/>
    </ligand>
    <ligandPart>
        <name>Fe</name>
        <dbReference type="ChEBI" id="CHEBI:18248"/>
    </ligandPart>
</feature>
<keyword evidence="13" id="KW-1185">Reference proteome</keyword>
<sequence length="742" mass="79918">MSENNDAIVTDAKTEGGGGCPVAHTRAPHPTQGGGNRQWWPEQLNLKILAKNPAVANPLGGEFDYAEAFKSLDLPAVKRDIAEVLTTSQDWWPADFGHYGPFIIRMAWHSAGTYRISDGRGGAGAGQQRFAPLNSWPDNGNLDKARRLLWPVKKKYGRKLSWADLMILAGNVALESMGFKTFGFAGGRADVWEPDEDVYWGPETTWLGDQRYTGDRELENPLGAVQMGLIYVNPEGPNGTPDPLAAARDIRETFRRMAMNDEETVALIAGGHTFGKTHGAGPADHVGPDPEAAPIEAQGLGWKSSFGTGKGGDAITSGLEGIWTNTPVTWDNSFFEILYGYEWELFKSPAGANQWRPKGGAGAGTVPDAHDSSKSHAPTMLTTDLSLRVDPIYDEISRRFRDNPDEFADAFARAWFKLTHRDMGPIVRYLGSEVPAETLLWQDPLPSVTHQLIDAGDVAALKAQVLASGLTVSQLVSAAWASASSFRGSDKRGGANGARVCLEPQSGWEANDPDQLAVVLRALEGIQQAFNAAQSGGKQVSIADLIVLAGGAGVEKAAKDAGYDVKVPFTPGRVDAAQEQTDVESFAALEPTADGFRNHLGKGNRLPAEYLLLDRANLLTLSAPEMTVLVGGLRVLGANTQQSPLGVFTATPEVLTNDFFVNLLDLGTTWTATSEDANTFEGRDATGAVKWTGSRADLVFGSNSELRALAEVYASDDAKEKFVNDFVAAWDKVMNLDRFDLV</sequence>
<dbReference type="InterPro" id="IPR000763">
    <property type="entry name" value="Catalase_peroxidase"/>
</dbReference>
<feature type="site" description="Transition state stabilizer" evidence="8">
    <location>
        <position position="105"/>
    </location>
</feature>
<keyword evidence="3 8" id="KW-0479">Metal-binding</keyword>
<comment type="subunit">
    <text evidence="8">Homodimer or homotetramer.</text>
</comment>
<name>A0ABV8G7A9_9ACTN</name>
<dbReference type="Gene3D" id="1.10.420.10">
    <property type="entry name" value="Peroxidase, domain 2"/>
    <property type="match status" value="2"/>
</dbReference>
<evidence type="ECO:0000256" key="2">
    <source>
        <dbReference type="ARBA" id="ARBA00022617"/>
    </source>
</evidence>
<protein>
    <recommendedName>
        <fullName evidence="8 9">Catalase-peroxidase</fullName>
        <shortName evidence="8">CP</shortName>
        <ecNumber evidence="8 9">1.11.1.21</ecNumber>
    </recommendedName>
    <alternativeName>
        <fullName evidence="8">Peroxidase/catalase</fullName>
    </alternativeName>
</protein>
<feature type="region of interest" description="Disordered" evidence="10">
    <location>
        <begin position="1"/>
        <end position="36"/>
    </location>
</feature>
<evidence type="ECO:0000256" key="3">
    <source>
        <dbReference type="ARBA" id="ARBA00022723"/>
    </source>
</evidence>
<dbReference type="PRINTS" id="PR00458">
    <property type="entry name" value="PEROXIDASE"/>
</dbReference>
<proteinExistence type="inferred from homology"/>
<feature type="domain" description="Plant heme peroxidase family profile" evidence="11">
    <location>
        <begin position="142"/>
        <end position="437"/>
    </location>
</feature>
<comment type="PTM">
    <text evidence="8">Formation of the three residue Trp-Tyr-Met cross-link is important for the catalase, but not the peroxidase activity of the enzyme.</text>
</comment>
<reference evidence="13" key="1">
    <citation type="journal article" date="2019" name="Int. J. Syst. Evol. Microbiol.">
        <title>The Global Catalogue of Microorganisms (GCM) 10K type strain sequencing project: providing services to taxonomists for standard genome sequencing and annotation.</title>
        <authorList>
            <consortium name="The Broad Institute Genomics Platform"/>
            <consortium name="The Broad Institute Genome Sequencing Center for Infectious Disease"/>
            <person name="Wu L."/>
            <person name="Ma J."/>
        </authorList>
    </citation>
    <scope>NUCLEOTIDE SEQUENCE [LARGE SCALE GENOMIC DNA]</scope>
    <source>
        <strain evidence="13">TBRC 1276</strain>
    </source>
</reference>
<dbReference type="GO" id="GO:0004601">
    <property type="term" value="F:peroxidase activity"/>
    <property type="evidence" value="ECO:0007669"/>
    <property type="project" value="UniProtKB-KW"/>
</dbReference>
<dbReference type="CDD" id="cd08200">
    <property type="entry name" value="catalase_peroxidase_2"/>
    <property type="match status" value="1"/>
</dbReference>
<comment type="catalytic activity">
    <reaction evidence="8 9">
        <text>H2O2 + AH2 = A + 2 H2O</text>
        <dbReference type="Rhea" id="RHEA:30275"/>
        <dbReference type="ChEBI" id="CHEBI:13193"/>
        <dbReference type="ChEBI" id="CHEBI:15377"/>
        <dbReference type="ChEBI" id="CHEBI:16240"/>
        <dbReference type="ChEBI" id="CHEBI:17499"/>
        <dbReference type="EC" id="1.11.1.21"/>
    </reaction>
</comment>
<dbReference type="SUPFAM" id="SSF48113">
    <property type="entry name" value="Heme-dependent peroxidases"/>
    <property type="match status" value="2"/>
</dbReference>
<dbReference type="EC" id="1.11.1.21" evidence="8 9"/>
<dbReference type="EMBL" id="JBHSBI010000007">
    <property type="protein sequence ID" value="MFC4008709.1"/>
    <property type="molecule type" value="Genomic_DNA"/>
</dbReference>
<keyword evidence="5 8" id="KW-0408">Iron</keyword>
<dbReference type="PROSITE" id="PS50873">
    <property type="entry name" value="PEROXIDASE_4"/>
    <property type="match status" value="1"/>
</dbReference>
<comment type="caution">
    <text evidence="12">The sequence shown here is derived from an EMBL/GenBank/DDBJ whole genome shotgun (WGS) entry which is preliminary data.</text>
</comment>
<keyword evidence="2 8" id="KW-0349">Heme</keyword>
<feature type="region of interest" description="Disordered" evidence="10">
    <location>
        <begin position="357"/>
        <end position="377"/>
    </location>
</feature>
<gene>
    <name evidence="8 12" type="primary">katG</name>
    <name evidence="12" type="ORF">ACFOY2_15870</name>
</gene>
<feature type="active site" description="Proton acceptor" evidence="8">
    <location>
        <position position="109"/>
    </location>
</feature>
<dbReference type="PANTHER" id="PTHR30555:SF0">
    <property type="entry name" value="CATALASE-PEROXIDASE"/>
    <property type="match status" value="1"/>
</dbReference>
<keyword evidence="6 8" id="KW-0376">Hydrogen peroxide</keyword>
<comment type="catalytic activity">
    <reaction evidence="7 8 9">
        <text>2 H2O2 = O2 + 2 H2O</text>
        <dbReference type="Rhea" id="RHEA:20309"/>
        <dbReference type="ChEBI" id="CHEBI:15377"/>
        <dbReference type="ChEBI" id="CHEBI:15379"/>
        <dbReference type="ChEBI" id="CHEBI:16240"/>
        <dbReference type="EC" id="1.11.1.21"/>
    </reaction>
</comment>
<comment type="caution">
    <text evidence="8">Lacks conserved residue(s) required for the propagation of feature annotation.</text>
</comment>
<dbReference type="NCBIfam" id="TIGR00198">
    <property type="entry name" value="cat_per_HPI"/>
    <property type="match status" value="1"/>
</dbReference>
<dbReference type="Gene3D" id="1.10.520.10">
    <property type="match status" value="2"/>
</dbReference>
<organism evidence="12 13">
    <name type="scientific">Nonomuraea purpurea</name>
    <dbReference type="NCBI Taxonomy" id="1849276"/>
    <lineage>
        <taxon>Bacteria</taxon>
        <taxon>Bacillati</taxon>
        <taxon>Actinomycetota</taxon>
        <taxon>Actinomycetes</taxon>
        <taxon>Streptosporangiales</taxon>
        <taxon>Streptosporangiaceae</taxon>
        <taxon>Nonomuraea</taxon>
    </lineage>
</organism>
<dbReference type="InterPro" id="IPR019794">
    <property type="entry name" value="Peroxidases_AS"/>
</dbReference>
<keyword evidence="1 8" id="KW-0575">Peroxidase</keyword>
<dbReference type="InterPro" id="IPR002016">
    <property type="entry name" value="Haem_peroxidase"/>
</dbReference>
<evidence type="ECO:0000256" key="6">
    <source>
        <dbReference type="ARBA" id="ARBA00023324"/>
    </source>
</evidence>
<evidence type="ECO:0000256" key="8">
    <source>
        <dbReference type="HAMAP-Rule" id="MF_01961"/>
    </source>
</evidence>
<feature type="cross-link" description="Tryptophyl-tyrosyl-methioninium (Tyr-Met) (with Trp-108)" evidence="8">
    <location>
        <begin position="231"/>
        <end position="257"/>
    </location>
</feature>
<dbReference type="CDD" id="cd00649">
    <property type="entry name" value="catalase_peroxidase_1"/>
    <property type="match status" value="1"/>
</dbReference>
<accession>A0ABV8G7A9</accession>
<dbReference type="PROSITE" id="PS00436">
    <property type="entry name" value="PEROXIDASE_2"/>
    <property type="match status" value="1"/>
</dbReference>
<dbReference type="Proteomes" id="UP001595851">
    <property type="component" value="Unassembled WGS sequence"/>
</dbReference>
<evidence type="ECO:0000256" key="10">
    <source>
        <dbReference type="SAM" id="MobiDB-lite"/>
    </source>
</evidence>
<comment type="function">
    <text evidence="8">Bifunctional enzyme with both catalase and broad-spectrum peroxidase activity.</text>
</comment>
<evidence type="ECO:0000313" key="12">
    <source>
        <dbReference type="EMBL" id="MFC4008709.1"/>
    </source>
</evidence>
<evidence type="ECO:0000313" key="13">
    <source>
        <dbReference type="Proteomes" id="UP001595851"/>
    </source>
</evidence>
<dbReference type="InterPro" id="IPR019793">
    <property type="entry name" value="Peroxidases_heam-ligand_BS"/>
</dbReference>
<evidence type="ECO:0000256" key="5">
    <source>
        <dbReference type="ARBA" id="ARBA00023004"/>
    </source>
</evidence>
<evidence type="ECO:0000256" key="4">
    <source>
        <dbReference type="ARBA" id="ARBA00023002"/>
    </source>
</evidence>
<evidence type="ECO:0000256" key="9">
    <source>
        <dbReference type="RuleBase" id="RU003451"/>
    </source>
</evidence>
<evidence type="ECO:0000256" key="1">
    <source>
        <dbReference type="ARBA" id="ARBA00022559"/>
    </source>
</evidence>
<dbReference type="HAMAP" id="MF_01961">
    <property type="entry name" value="Catal_peroxid"/>
    <property type="match status" value="1"/>
</dbReference>
<dbReference type="Pfam" id="PF00141">
    <property type="entry name" value="peroxidase"/>
    <property type="match status" value="2"/>
</dbReference>
<evidence type="ECO:0000256" key="7">
    <source>
        <dbReference type="ARBA" id="ARBA00049145"/>
    </source>
</evidence>
<dbReference type="PROSITE" id="PS00435">
    <property type="entry name" value="PEROXIDASE_1"/>
    <property type="match status" value="1"/>
</dbReference>
<evidence type="ECO:0000259" key="11">
    <source>
        <dbReference type="PROSITE" id="PS50873"/>
    </source>
</evidence>
<dbReference type="RefSeq" id="WP_379528777.1">
    <property type="nucleotide sequence ID" value="NZ_JBHSBI010000007.1"/>
</dbReference>
<keyword evidence="4 8" id="KW-0560">Oxidoreductase</keyword>
<dbReference type="InterPro" id="IPR010255">
    <property type="entry name" value="Haem_peroxidase_sf"/>
</dbReference>